<gene>
    <name evidence="14" type="ORF">J4Q44_G00071500</name>
</gene>
<organism evidence="14 15">
    <name type="scientific">Coregonus suidteri</name>
    <dbReference type="NCBI Taxonomy" id="861788"/>
    <lineage>
        <taxon>Eukaryota</taxon>
        <taxon>Metazoa</taxon>
        <taxon>Chordata</taxon>
        <taxon>Craniata</taxon>
        <taxon>Vertebrata</taxon>
        <taxon>Euteleostomi</taxon>
        <taxon>Actinopterygii</taxon>
        <taxon>Neopterygii</taxon>
        <taxon>Teleostei</taxon>
        <taxon>Protacanthopterygii</taxon>
        <taxon>Salmoniformes</taxon>
        <taxon>Salmonidae</taxon>
        <taxon>Coregoninae</taxon>
        <taxon>Coregonus</taxon>
    </lineage>
</organism>
<keyword evidence="5 11" id="KW-0472">Membrane</keyword>
<evidence type="ECO:0000256" key="11">
    <source>
        <dbReference type="SAM" id="Phobius"/>
    </source>
</evidence>
<dbReference type="GO" id="GO:0046330">
    <property type="term" value="P:positive regulation of JNK cascade"/>
    <property type="evidence" value="ECO:0007669"/>
    <property type="project" value="InterPro"/>
</dbReference>
<keyword evidence="12" id="KW-0732">Signal</keyword>
<evidence type="ECO:0000256" key="4">
    <source>
        <dbReference type="ARBA" id="ARBA00022989"/>
    </source>
</evidence>
<keyword evidence="8" id="KW-0325">Glycoprotein</keyword>
<dbReference type="GO" id="GO:0038023">
    <property type="term" value="F:signaling receptor activity"/>
    <property type="evidence" value="ECO:0007669"/>
    <property type="project" value="InterPro"/>
</dbReference>
<dbReference type="Gene3D" id="2.10.50.10">
    <property type="entry name" value="Tumor Necrosis Factor Receptor, subunit A, domain 2"/>
    <property type="match status" value="1"/>
</dbReference>
<dbReference type="PROSITE" id="PS50050">
    <property type="entry name" value="TNFR_NGFR_2"/>
    <property type="match status" value="1"/>
</dbReference>
<keyword evidence="15" id="KW-1185">Reference proteome</keyword>
<reference evidence="14 15" key="1">
    <citation type="submission" date="2021-04" db="EMBL/GenBank/DDBJ databases">
        <authorList>
            <person name="De Guttry C."/>
            <person name="Zahm M."/>
            <person name="Klopp C."/>
            <person name="Cabau C."/>
            <person name="Louis A."/>
            <person name="Berthelot C."/>
            <person name="Parey E."/>
            <person name="Roest Crollius H."/>
            <person name="Montfort J."/>
            <person name="Robinson-Rechavi M."/>
            <person name="Bucao C."/>
            <person name="Bouchez O."/>
            <person name="Gislard M."/>
            <person name="Lluch J."/>
            <person name="Milhes M."/>
            <person name="Lampietro C."/>
            <person name="Lopez Roques C."/>
            <person name="Donnadieu C."/>
            <person name="Braasch I."/>
            <person name="Desvignes T."/>
            <person name="Postlethwait J."/>
            <person name="Bobe J."/>
            <person name="Wedekind C."/>
            <person name="Guiguen Y."/>
        </authorList>
    </citation>
    <scope>NUCLEOTIDE SEQUENCE [LARGE SCALE GENOMIC DNA]</scope>
    <source>
        <strain evidence="14">Cs_M1</strain>
        <tissue evidence="14">Blood</tissue>
    </source>
</reference>
<evidence type="ECO:0000313" key="14">
    <source>
        <dbReference type="EMBL" id="KAK6322358.1"/>
    </source>
</evidence>
<feature type="chain" id="PRO_5042883708" description="TNFR-Cys domain-containing protein" evidence="12">
    <location>
        <begin position="25"/>
        <end position="331"/>
    </location>
</feature>
<dbReference type="PRINTS" id="PR01969">
    <property type="entry name" value="TNFACTORR19"/>
</dbReference>
<feature type="compositionally biased region" description="Acidic residues" evidence="10">
    <location>
        <begin position="308"/>
        <end position="319"/>
    </location>
</feature>
<dbReference type="InterPro" id="IPR047526">
    <property type="entry name" value="TNR19/27/EDAR"/>
</dbReference>
<dbReference type="GO" id="GO:0043123">
    <property type="term" value="P:positive regulation of canonical NF-kappaB signal transduction"/>
    <property type="evidence" value="ECO:0007669"/>
    <property type="project" value="InterPro"/>
</dbReference>
<keyword evidence="6" id="KW-1015">Disulfide bond</keyword>
<dbReference type="GO" id="GO:0005886">
    <property type="term" value="C:plasma membrane"/>
    <property type="evidence" value="ECO:0007669"/>
    <property type="project" value="TreeGrafter"/>
</dbReference>
<dbReference type="PANTHER" id="PTHR12120">
    <property type="entry name" value="TNFR-CYS DOMAIN-CONTAINING PROTEIN"/>
    <property type="match status" value="1"/>
</dbReference>
<name>A0AAN8M5T0_9TELE</name>
<keyword evidence="3" id="KW-0677">Repeat</keyword>
<accession>A0AAN8M5T0</accession>
<proteinExistence type="predicted"/>
<evidence type="ECO:0000256" key="7">
    <source>
        <dbReference type="ARBA" id="ARBA00023170"/>
    </source>
</evidence>
<dbReference type="AlphaFoldDB" id="A0AAN8M5T0"/>
<feature type="signal peptide" evidence="12">
    <location>
        <begin position="1"/>
        <end position="24"/>
    </location>
</feature>
<keyword evidence="7" id="KW-0675">Receptor</keyword>
<comment type="caution">
    <text evidence="14">The sequence shown here is derived from an EMBL/GenBank/DDBJ whole genome shotgun (WGS) entry which is preliminary data.</text>
</comment>
<feature type="domain" description="TNFR-Cys" evidence="13">
    <location>
        <begin position="72"/>
        <end position="112"/>
    </location>
</feature>
<evidence type="ECO:0000313" key="15">
    <source>
        <dbReference type="Proteomes" id="UP001356427"/>
    </source>
</evidence>
<feature type="repeat" description="TNFR-Cys" evidence="9">
    <location>
        <begin position="72"/>
        <end position="112"/>
    </location>
</feature>
<evidence type="ECO:0000256" key="3">
    <source>
        <dbReference type="ARBA" id="ARBA00022737"/>
    </source>
</evidence>
<dbReference type="InterPro" id="IPR001368">
    <property type="entry name" value="TNFR/NGFR_Cys_rich_reg"/>
</dbReference>
<evidence type="ECO:0000256" key="2">
    <source>
        <dbReference type="ARBA" id="ARBA00022692"/>
    </source>
</evidence>
<comment type="subcellular location">
    <subcellularLocation>
        <location evidence="1">Membrane</location>
        <topology evidence="1">Single-pass membrane protein</topology>
    </subcellularLocation>
</comment>
<dbReference type="EMBL" id="JAGTTL010000005">
    <property type="protein sequence ID" value="KAK6322358.1"/>
    <property type="molecule type" value="Genomic_DNA"/>
</dbReference>
<evidence type="ECO:0000259" key="13">
    <source>
        <dbReference type="PROSITE" id="PS50050"/>
    </source>
</evidence>
<evidence type="ECO:0000256" key="9">
    <source>
        <dbReference type="PROSITE-ProRule" id="PRU00206"/>
    </source>
</evidence>
<evidence type="ECO:0000256" key="6">
    <source>
        <dbReference type="ARBA" id="ARBA00023157"/>
    </source>
</evidence>
<evidence type="ECO:0000256" key="8">
    <source>
        <dbReference type="ARBA" id="ARBA00023180"/>
    </source>
</evidence>
<evidence type="ECO:0000256" key="5">
    <source>
        <dbReference type="ARBA" id="ARBA00023136"/>
    </source>
</evidence>
<dbReference type="InterPro" id="IPR022342">
    <property type="entry name" value="TNFR_19"/>
</dbReference>
<dbReference type="PANTHER" id="PTHR12120:SF1">
    <property type="entry name" value="TUMOR NECROSIS FACTOR RECEPTOR SUPERFAMILY MEMBER 19"/>
    <property type="match status" value="1"/>
</dbReference>
<sequence>MEWKLKKMLSLLLELIIWCYMVHGTAVENRECRVQEYRDEAGDCVACRQCGSGQELSMECGFGYGAGARCAPCRPGCYKEAAGGQKCKPCLSCAHTSRLQRANCTATGNTVCGDCLPGFYRKTKLSGFQDMDCVPCGDPPRAYEPLCSSRVNLVPLSSVVASPRDTVLAVVICISLASVLLALMLFCAIYCKRQLEKKPHEPCQGGSCYDAEFPSFEHIQVHQIPHQTTSNCYHGTGITCGPAKLFPYQFSEEPCSMEHSSGFHLHCSQNSNGMATYPAWESQIRPLENTLPREVNHDLYQTDLEVSDEELSLEDDGTLTEEKTWTHAVSN</sequence>
<feature type="transmembrane region" description="Helical" evidence="11">
    <location>
        <begin position="167"/>
        <end position="191"/>
    </location>
</feature>
<evidence type="ECO:0000256" key="1">
    <source>
        <dbReference type="ARBA" id="ARBA00004167"/>
    </source>
</evidence>
<comment type="caution">
    <text evidence="9">Lacks conserved residue(s) required for the propagation of feature annotation.</text>
</comment>
<feature type="region of interest" description="Disordered" evidence="10">
    <location>
        <begin position="308"/>
        <end position="331"/>
    </location>
</feature>
<evidence type="ECO:0000256" key="12">
    <source>
        <dbReference type="SAM" id="SignalP"/>
    </source>
</evidence>
<dbReference type="Proteomes" id="UP001356427">
    <property type="component" value="Unassembled WGS sequence"/>
</dbReference>
<dbReference type="PROSITE" id="PS00652">
    <property type="entry name" value="TNFR_NGFR_1"/>
    <property type="match status" value="1"/>
</dbReference>
<evidence type="ECO:0000256" key="10">
    <source>
        <dbReference type="SAM" id="MobiDB-lite"/>
    </source>
</evidence>
<keyword evidence="2 11" id="KW-0812">Transmembrane</keyword>
<protein>
    <recommendedName>
        <fullName evidence="13">TNFR-Cys domain-containing protein</fullName>
    </recommendedName>
</protein>
<keyword evidence="4 11" id="KW-1133">Transmembrane helix</keyword>